<gene>
    <name evidence="1" type="ORF">K678_03502</name>
</gene>
<organism evidence="1 2">
    <name type="scientific">Magnetospirillum fulvum MGU-K5</name>
    <dbReference type="NCBI Taxonomy" id="1316936"/>
    <lineage>
        <taxon>Bacteria</taxon>
        <taxon>Pseudomonadati</taxon>
        <taxon>Pseudomonadota</taxon>
        <taxon>Alphaproteobacteria</taxon>
        <taxon>Rhodospirillales</taxon>
        <taxon>Rhodospirillaceae</taxon>
        <taxon>Magnetospirillum</taxon>
    </lineage>
</organism>
<dbReference type="AlphaFoldDB" id="S9TX30"/>
<comment type="caution">
    <text evidence="1">The sequence shown here is derived from an EMBL/GenBank/DDBJ whole genome shotgun (WGS) entry which is preliminary data.</text>
</comment>
<dbReference type="RefSeq" id="WP_021131080.1">
    <property type="nucleotide sequence ID" value="NZ_AQPH01000007.1"/>
</dbReference>
<reference evidence="1 2" key="1">
    <citation type="submission" date="2013-04" db="EMBL/GenBank/DDBJ databases">
        <authorList>
            <person name="Kuznetsov B."/>
            <person name="Ivanovsky R."/>
        </authorList>
    </citation>
    <scope>NUCLEOTIDE SEQUENCE [LARGE SCALE GENOMIC DNA]</scope>
    <source>
        <strain evidence="1 2">MGU-K5</strain>
    </source>
</reference>
<dbReference type="Proteomes" id="UP000015350">
    <property type="component" value="Unassembled WGS sequence"/>
</dbReference>
<name>S9TX30_MAGFU</name>
<dbReference type="InterPro" id="IPR019650">
    <property type="entry name" value="DUF2513"/>
</dbReference>
<proteinExistence type="predicted"/>
<dbReference type="Pfam" id="PF10711">
    <property type="entry name" value="DUF2513"/>
    <property type="match status" value="1"/>
</dbReference>
<accession>S9TX30</accession>
<evidence type="ECO:0000313" key="2">
    <source>
        <dbReference type="Proteomes" id="UP000015350"/>
    </source>
</evidence>
<dbReference type="EMBL" id="AQPH01000007">
    <property type="protein sequence ID" value="EPY02955.1"/>
    <property type="molecule type" value="Genomic_DNA"/>
</dbReference>
<dbReference type="OrthoDB" id="6960201at2"/>
<dbReference type="STRING" id="1316936.K678_03502"/>
<sequence>MTTPLIRDMDLIRELMLKIEGGERTFNVLSSDVAAAIGVPTEGAQTHEEAEKLRYHLDLLVKGGFIEVTDYLGGVTEVEAITWEGHDFLDSIRDPVVWAKTKDGIKSAGGFTFDLLKALAKGFIKKQVEERTGIAL</sequence>
<dbReference type="eggNOG" id="ENOG5033A72">
    <property type="taxonomic scope" value="Bacteria"/>
</dbReference>
<evidence type="ECO:0008006" key="3">
    <source>
        <dbReference type="Google" id="ProtNLM"/>
    </source>
</evidence>
<evidence type="ECO:0000313" key="1">
    <source>
        <dbReference type="EMBL" id="EPY02955.1"/>
    </source>
</evidence>
<protein>
    <recommendedName>
        <fullName evidence="3">DUF2513 domain-containing protein</fullName>
    </recommendedName>
</protein>